<evidence type="ECO:0000313" key="1">
    <source>
        <dbReference type="EMBL" id="SEB07194.1"/>
    </source>
</evidence>
<protein>
    <submittedName>
        <fullName evidence="1">Uncharacterized protein</fullName>
    </submittedName>
</protein>
<dbReference type="AlphaFoldDB" id="A0A1H4GCB1"/>
<proteinExistence type="predicted"/>
<dbReference type="Proteomes" id="UP000198951">
    <property type="component" value="Unassembled WGS sequence"/>
</dbReference>
<dbReference type="EMBL" id="FNRD01000021">
    <property type="protein sequence ID" value="SEB07194.1"/>
    <property type="molecule type" value="Genomic_DNA"/>
</dbReference>
<organism evidence="1 2">
    <name type="scientific">Flavobacterium gillisiae</name>
    <dbReference type="NCBI Taxonomy" id="150146"/>
    <lineage>
        <taxon>Bacteria</taxon>
        <taxon>Pseudomonadati</taxon>
        <taxon>Bacteroidota</taxon>
        <taxon>Flavobacteriia</taxon>
        <taxon>Flavobacteriales</taxon>
        <taxon>Flavobacteriaceae</taxon>
        <taxon>Flavobacterium</taxon>
    </lineage>
</organism>
<dbReference type="STRING" id="150146.SAMN05443667_1218"/>
<accession>A0A1H4GCB1</accession>
<sequence>MKSKITFLKLASLLLIDNKISEFNIPYLVKFMAFLTLKITDQYPLFDSLRATINMDLIPIKSEKITIVDRTSICMAANRGEFNY</sequence>
<gene>
    <name evidence="1" type="ORF">SAMN05443667_1218</name>
</gene>
<name>A0A1H4GCB1_9FLAO</name>
<reference evidence="2" key="1">
    <citation type="submission" date="2016-10" db="EMBL/GenBank/DDBJ databases">
        <authorList>
            <person name="Varghese N."/>
            <person name="Submissions S."/>
        </authorList>
    </citation>
    <scope>NUCLEOTIDE SEQUENCE [LARGE SCALE GENOMIC DNA]</scope>
    <source>
        <strain evidence="2">DSM 22376</strain>
    </source>
</reference>
<keyword evidence="2" id="KW-1185">Reference proteome</keyword>
<evidence type="ECO:0000313" key="2">
    <source>
        <dbReference type="Proteomes" id="UP000198951"/>
    </source>
</evidence>